<dbReference type="GO" id="GO:0003684">
    <property type="term" value="F:damaged DNA binding"/>
    <property type="evidence" value="ECO:0007669"/>
    <property type="project" value="TreeGrafter"/>
</dbReference>
<name>A0A9D5DD70_9LILI</name>
<sequence length="525" mass="59971">MCCDRTLQKRKKPRLSLVFSGQIQTSEPARSTPLVFSGQIHNSDREGDMKSLTEFEDSIDLDDSKYLCDLSTILVATIQELKDRVSQIEFIFCSQLFPNFQSRSSLLHKRLIQTKKAAEDEWRKKESSLLSQIKDLQLEKQLAQEQVQQLNILLEQSKARLMSTEQSLSTNESEKKQLLDKMEVLERKEEIISELKEQLRQKSAELAKEKELPVRLLQQIELKDQQIAIEQKKRRCLHEESSTKYKQLKSQYNFLLRKTGLTSEYKPSPIRKEDEKNSPRPHTNIRSFQDCGDNNQETTQCASKPSAQNSESTFKEKLDNAGGLIKIKSDGDACVKSRSSSGSLPPTNSACNAQSKETSASSCWKNTRARQEPGGADPHDDFLDTPMEVFRNSKKGPEEDQDLPGPAQKDMDFNNSDDETQDLKEESLLELHNTSVLGPVNKNFKFVEPVRKKSERENLKGIECNQCKKFYDAVLPSNGGEGHDKESSCNHMRCEHHEGVSRHRYRYAPPLTPEGFWNIGFDSDM</sequence>
<evidence type="ECO:0000256" key="4">
    <source>
        <dbReference type="SAM" id="Coils"/>
    </source>
</evidence>
<dbReference type="Pfam" id="PF08573">
    <property type="entry name" value="SAE2"/>
    <property type="match status" value="1"/>
</dbReference>
<dbReference type="InterPro" id="IPR033316">
    <property type="entry name" value="RBBP8-like"/>
</dbReference>
<dbReference type="AlphaFoldDB" id="A0A9D5DD70"/>
<dbReference type="GO" id="GO:0010792">
    <property type="term" value="P:DNA double-strand break processing involved in repair via single-strand annealing"/>
    <property type="evidence" value="ECO:0007669"/>
    <property type="project" value="TreeGrafter"/>
</dbReference>
<dbReference type="InterPro" id="IPR013882">
    <property type="entry name" value="Ctp1_C"/>
</dbReference>
<evidence type="ECO:0000256" key="5">
    <source>
        <dbReference type="SAM" id="MobiDB-lite"/>
    </source>
</evidence>
<gene>
    <name evidence="7" type="ORF">J5N97_006503</name>
</gene>
<evidence type="ECO:0000313" key="8">
    <source>
        <dbReference type="Proteomes" id="UP001085076"/>
    </source>
</evidence>
<feature type="compositionally biased region" description="Polar residues" evidence="5">
    <location>
        <begin position="280"/>
        <end position="312"/>
    </location>
</feature>
<dbReference type="EMBL" id="JAGGNH010000001">
    <property type="protein sequence ID" value="KAJ0988147.1"/>
    <property type="molecule type" value="Genomic_DNA"/>
</dbReference>
<reference evidence="7" key="1">
    <citation type="submission" date="2021-03" db="EMBL/GenBank/DDBJ databases">
        <authorList>
            <person name="Li Z."/>
            <person name="Yang C."/>
        </authorList>
    </citation>
    <scope>NUCLEOTIDE SEQUENCE</scope>
    <source>
        <strain evidence="7">Dzin_1.0</strain>
        <tissue evidence="7">Leaf</tissue>
    </source>
</reference>
<proteinExistence type="predicted"/>
<feature type="compositionally biased region" description="Polar residues" evidence="5">
    <location>
        <begin position="337"/>
        <end position="365"/>
    </location>
</feature>
<evidence type="ECO:0000256" key="2">
    <source>
        <dbReference type="ARBA" id="ARBA00022763"/>
    </source>
</evidence>
<keyword evidence="4" id="KW-0175">Coiled coil</keyword>
<keyword evidence="3" id="KW-0539">Nucleus</keyword>
<feature type="coiled-coil region" evidence="4">
    <location>
        <begin position="126"/>
        <end position="212"/>
    </location>
</feature>
<keyword evidence="2" id="KW-0227">DNA damage</keyword>
<accession>A0A9D5DD70</accession>
<comment type="subcellular location">
    <subcellularLocation>
        <location evidence="1">Nucleus</location>
    </subcellularLocation>
</comment>
<protein>
    <recommendedName>
        <fullName evidence="6">DNA endonuclease activator Ctp1 C-terminal domain-containing protein</fullName>
    </recommendedName>
</protein>
<dbReference type="Proteomes" id="UP001085076">
    <property type="component" value="Miscellaneous, Linkage group lg01"/>
</dbReference>
<dbReference type="PANTHER" id="PTHR15107:SF0">
    <property type="entry name" value="DNA ENDONUCLEASE ACTIVATOR CTP1 C-TERMINAL DOMAIN-CONTAINING PROTEIN"/>
    <property type="match status" value="1"/>
</dbReference>
<evidence type="ECO:0000259" key="6">
    <source>
        <dbReference type="Pfam" id="PF08573"/>
    </source>
</evidence>
<organism evidence="7 8">
    <name type="scientific">Dioscorea zingiberensis</name>
    <dbReference type="NCBI Taxonomy" id="325984"/>
    <lineage>
        <taxon>Eukaryota</taxon>
        <taxon>Viridiplantae</taxon>
        <taxon>Streptophyta</taxon>
        <taxon>Embryophyta</taxon>
        <taxon>Tracheophyta</taxon>
        <taxon>Spermatophyta</taxon>
        <taxon>Magnoliopsida</taxon>
        <taxon>Liliopsida</taxon>
        <taxon>Dioscoreales</taxon>
        <taxon>Dioscoreaceae</taxon>
        <taxon>Dioscorea</taxon>
    </lineage>
</organism>
<dbReference type="GO" id="GO:0005634">
    <property type="term" value="C:nucleus"/>
    <property type="evidence" value="ECO:0007669"/>
    <property type="project" value="UniProtKB-SubCell"/>
</dbReference>
<dbReference type="PANTHER" id="PTHR15107">
    <property type="entry name" value="RETINOBLASTOMA BINDING PROTEIN 8"/>
    <property type="match status" value="1"/>
</dbReference>
<feature type="region of interest" description="Disordered" evidence="5">
    <location>
        <begin position="331"/>
        <end position="420"/>
    </location>
</feature>
<feature type="domain" description="DNA endonuclease activator Ctp1 C-terminal" evidence="6">
    <location>
        <begin position="485"/>
        <end position="521"/>
    </location>
</feature>
<reference evidence="7" key="2">
    <citation type="journal article" date="2022" name="Hortic Res">
        <title>The genome of Dioscorea zingiberensis sheds light on the biosynthesis, origin and evolution of the medicinally important diosgenin saponins.</title>
        <authorList>
            <person name="Li Y."/>
            <person name="Tan C."/>
            <person name="Li Z."/>
            <person name="Guo J."/>
            <person name="Li S."/>
            <person name="Chen X."/>
            <person name="Wang C."/>
            <person name="Dai X."/>
            <person name="Yang H."/>
            <person name="Song W."/>
            <person name="Hou L."/>
            <person name="Xu J."/>
            <person name="Tong Z."/>
            <person name="Xu A."/>
            <person name="Yuan X."/>
            <person name="Wang W."/>
            <person name="Yang Q."/>
            <person name="Chen L."/>
            <person name="Sun Z."/>
            <person name="Wang K."/>
            <person name="Pan B."/>
            <person name="Chen J."/>
            <person name="Bao Y."/>
            <person name="Liu F."/>
            <person name="Qi X."/>
            <person name="Gang D.R."/>
            <person name="Wen J."/>
            <person name="Li J."/>
        </authorList>
    </citation>
    <scope>NUCLEOTIDE SEQUENCE</scope>
    <source>
        <strain evidence="7">Dzin_1.0</strain>
    </source>
</reference>
<evidence type="ECO:0000256" key="1">
    <source>
        <dbReference type="ARBA" id="ARBA00004123"/>
    </source>
</evidence>
<evidence type="ECO:0000313" key="7">
    <source>
        <dbReference type="EMBL" id="KAJ0988147.1"/>
    </source>
</evidence>
<comment type="caution">
    <text evidence="7">The sequence shown here is derived from an EMBL/GenBank/DDBJ whole genome shotgun (WGS) entry which is preliminary data.</text>
</comment>
<keyword evidence="8" id="KW-1185">Reference proteome</keyword>
<feature type="region of interest" description="Disordered" evidence="5">
    <location>
        <begin position="263"/>
        <end position="314"/>
    </location>
</feature>
<evidence type="ECO:0000256" key="3">
    <source>
        <dbReference type="ARBA" id="ARBA00023242"/>
    </source>
</evidence>
<dbReference type="OrthoDB" id="5801062at2759"/>